<sequence length="111" mass="12230">MYDATVSHAFSISLIDLEDCSLTVTSSSDKLSSITTCCETQCNFVSSSVVSPWLCSSTIDMIAIHLQDLDVGQRHNLIDYRLHKVVSHTPQCQILQHIPIKASSKKKSGFS</sequence>
<evidence type="ECO:0000313" key="1">
    <source>
        <dbReference type="EMBL" id="GBM49555.1"/>
    </source>
</evidence>
<accession>A0A4Y2GA19</accession>
<reference evidence="1 2" key="1">
    <citation type="journal article" date="2019" name="Sci. Rep.">
        <title>Orb-weaving spider Araneus ventricosus genome elucidates the spidroin gene catalogue.</title>
        <authorList>
            <person name="Kono N."/>
            <person name="Nakamura H."/>
            <person name="Ohtoshi R."/>
            <person name="Moran D.A.P."/>
            <person name="Shinohara A."/>
            <person name="Yoshida Y."/>
            <person name="Fujiwara M."/>
            <person name="Mori M."/>
            <person name="Tomita M."/>
            <person name="Arakawa K."/>
        </authorList>
    </citation>
    <scope>NUCLEOTIDE SEQUENCE [LARGE SCALE GENOMIC DNA]</scope>
</reference>
<keyword evidence="2" id="KW-1185">Reference proteome</keyword>
<name>A0A4Y2GA19_ARAVE</name>
<evidence type="ECO:0000313" key="2">
    <source>
        <dbReference type="Proteomes" id="UP000499080"/>
    </source>
</evidence>
<dbReference type="Proteomes" id="UP000499080">
    <property type="component" value="Unassembled WGS sequence"/>
</dbReference>
<dbReference type="AlphaFoldDB" id="A0A4Y2GA19"/>
<organism evidence="1 2">
    <name type="scientific">Araneus ventricosus</name>
    <name type="common">Orbweaver spider</name>
    <name type="synonym">Epeira ventricosa</name>
    <dbReference type="NCBI Taxonomy" id="182803"/>
    <lineage>
        <taxon>Eukaryota</taxon>
        <taxon>Metazoa</taxon>
        <taxon>Ecdysozoa</taxon>
        <taxon>Arthropoda</taxon>
        <taxon>Chelicerata</taxon>
        <taxon>Arachnida</taxon>
        <taxon>Araneae</taxon>
        <taxon>Araneomorphae</taxon>
        <taxon>Entelegynae</taxon>
        <taxon>Araneoidea</taxon>
        <taxon>Araneidae</taxon>
        <taxon>Araneus</taxon>
    </lineage>
</organism>
<protein>
    <submittedName>
        <fullName evidence="1">Uncharacterized protein</fullName>
    </submittedName>
</protein>
<dbReference type="EMBL" id="BGPR01001262">
    <property type="protein sequence ID" value="GBM49555.1"/>
    <property type="molecule type" value="Genomic_DNA"/>
</dbReference>
<comment type="caution">
    <text evidence="1">The sequence shown here is derived from an EMBL/GenBank/DDBJ whole genome shotgun (WGS) entry which is preliminary data.</text>
</comment>
<proteinExistence type="predicted"/>
<gene>
    <name evidence="1" type="ORF">AVEN_1887_1</name>
</gene>